<keyword evidence="1" id="KW-1133">Transmembrane helix</keyword>
<comment type="caution">
    <text evidence="2">The sequence shown here is derived from an EMBL/GenBank/DDBJ whole genome shotgun (WGS) entry which is preliminary data.</text>
</comment>
<feature type="transmembrane region" description="Helical" evidence="1">
    <location>
        <begin position="33"/>
        <end position="57"/>
    </location>
</feature>
<protein>
    <submittedName>
        <fullName evidence="2">Uncharacterized protein</fullName>
    </submittedName>
</protein>
<sequence length="128" mass="15476">MDTFLNRTTLLISEFFISSFLLLFYISEIVDRAFRSFLFLFIFFFIVFLFVFLLHFIEMIHKILQLLLEFENVQIQSSKSLKMYMLDRVCQCLSFFSQISSISMFVILMNVRYDISLILENYCRKSPY</sequence>
<name>X6M136_RETFI</name>
<keyword evidence="1" id="KW-0812">Transmembrane</keyword>
<evidence type="ECO:0000313" key="3">
    <source>
        <dbReference type="Proteomes" id="UP000023152"/>
    </source>
</evidence>
<organism evidence="2 3">
    <name type="scientific">Reticulomyxa filosa</name>
    <dbReference type="NCBI Taxonomy" id="46433"/>
    <lineage>
        <taxon>Eukaryota</taxon>
        <taxon>Sar</taxon>
        <taxon>Rhizaria</taxon>
        <taxon>Retaria</taxon>
        <taxon>Foraminifera</taxon>
        <taxon>Monothalamids</taxon>
        <taxon>Reticulomyxidae</taxon>
        <taxon>Reticulomyxa</taxon>
    </lineage>
</organism>
<dbReference type="Proteomes" id="UP000023152">
    <property type="component" value="Unassembled WGS sequence"/>
</dbReference>
<accession>X6M136</accession>
<dbReference type="AlphaFoldDB" id="X6M136"/>
<keyword evidence="3" id="KW-1185">Reference proteome</keyword>
<reference evidence="2 3" key="1">
    <citation type="journal article" date="2013" name="Curr. Biol.">
        <title>The Genome of the Foraminiferan Reticulomyxa filosa.</title>
        <authorList>
            <person name="Glockner G."/>
            <person name="Hulsmann N."/>
            <person name="Schleicher M."/>
            <person name="Noegel A.A."/>
            <person name="Eichinger L."/>
            <person name="Gallinger C."/>
            <person name="Pawlowski J."/>
            <person name="Sierra R."/>
            <person name="Euteneuer U."/>
            <person name="Pillet L."/>
            <person name="Moustafa A."/>
            <person name="Platzer M."/>
            <person name="Groth M."/>
            <person name="Szafranski K."/>
            <person name="Schliwa M."/>
        </authorList>
    </citation>
    <scope>NUCLEOTIDE SEQUENCE [LARGE SCALE GENOMIC DNA]</scope>
</reference>
<evidence type="ECO:0000313" key="2">
    <source>
        <dbReference type="EMBL" id="ETO07316.1"/>
    </source>
</evidence>
<feature type="transmembrane region" description="Helical" evidence="1">
    <location>
        <begin position="9"/>
        <end position="27"/>
    </location>
</feature>
<proteinExistence type="predicted"/>
<keyword evidence="1" id="KW-0472">Membrane</keyword>
<dbReference type="EMBL" id="ASPP01026265">
    <property type="protein sequence ID" value="ETO07316.1"/>
    <property type="molecule type" value="Genomic_DNA"/>
</dbReference>
<gene>
    <name evidence="2" type="ORF">RFI_30076</name>
</gene>
<evidence type="ECO:0000256" key="1">
    <source>
        <dbReference type="SAM" id="Phobius"/>
    </source>
</evidence>